<keyword evidence="4" id="KW-1185">Reference proteome</keyword>
<dbReference type="Gene3D" id="3.40.640.10">
    <property type="entry name" value="Type I PLP-dependent aspartate aminotransferase-like (Major domain)"/>
    <property type="match status" value="1"/>
</dbReference>
<dbReference type="SUPFAM" id="SSF53383">
    <property type="entry name" value="PLP-dependent transferases"/>
    <property type="match status" value="1"/>
</dbReference>
<proteinExistence type="predicted"/>
<sequence length="377" mass="42988">MFDKSTDKFPIKQNYIYLNACRASPLYRGAVEKECEFARYHMNQGTEFFTQYGDSVKKLHIAAAALLKTTKENISFLKSTAEGINFIANAYPFKPDDEIISFEQEYPSNHYPWRLQSNRGVQLILVKHSGQTGVWSFDDLKELVTKRTRLVAISHVQFTSGFAANLEQLGEFCQNKGIDLVIDGAQSMGCLPLYPEEMGISAIAASGWKWLMGPIGTGIFYTAPEFRKKLSYNMAGPRMMQQGQQYLDHTWRPYEDGRRFEYSSLPYSLASALESCMTDISIHYGMEQIRAEVFRLIDIFLGELDQKQFAPLIFPDQHRSGILAIRTPHEPVLYADKLAEKRIICTPRGEYLRISPHIFNTDDEVREGASVLNGIRL</sequence>
<dbReference type="InterPro" id="IPR015421">
    <property type="entry name" value="PyrdxlP-dep_Trfase_major"/>
</dbReference>
<dbReference type="InterPro" id="IPR015424">
    <property type="entry name" value="PyrdxlP-dep_Trfase"/>
</dbReference>
<comment type="caution">
    <text evidence="3">The sequence shown here is derived from an EMBL/GenBank/DDBJ whole genome shotgun (WGS) entry which is preliminary data.</text>
</comment>
<dbReference type="Pfam" id="PF00266">
    <property type="entry name" value="Aminotran_5"/>
    <property type="match status" value="1"/>
</dbReference>
<dbReference type="EMBL" id="JSZA02000065">
    <property type="protein sequence ID" value="KHD06084.1"/>
    <property type="molecule type" value="Genomic_DNA"/>
</dbReference>
<protein>
    <recommendedName>
        <fullName evidence="2">Aminotransferase class V domain-containing protein</fullName>
    </recommendedName>
</protein>
<accession>A0A0A6P6Z7</accession>
<evidence type="ECO:0000256" key="1">
    <source>
        <dbReference type="ARBA" id="ARBA00022898"/>
    </source>
</evidence>
<dbReference type="PANTHER" id="PTHR43586">
    <property type="entry name" value="CYSTEINE DESULFURASE"/>
    <property type="match status" value="1"/>
</dbReference>
<name>A0A0A6P6Z7_9GAMM</name>
<organism evidence="3 4">
    <name type="scientific">Candidatus Thiomargarita nelsonii</name>
    <dbReference type="NCBI Taxonomy" id="1003181"/>
    <lineage>
        <taxon>Bacteria</taxon>
        <taxon>Pseudomonadati</taxon>
        <taxon>Pseudomonadota</taxon>
        <taxon>Gammaproteobacteria</taxon>
        <taxon>Thiotrichales</taxon>
        <taxon>Thiotrichaceae</taxon>
        <taxon>Thiomargarita</taxon>
    </lineage>
</organism>
<evidence type="ECO:0000313" key="3">
    <source>
        <dbReference type="EMBL" id="KHD06084.1"/>
    </source>
</evidence>
<keyword evidence="1" id="KW-0663">Pyridoxal phosphate</keyword>
<evidence type="ECO:0000313" key="4">
    <source>
        <dbReference type="Proteomes" id="UP000030428"/>
    </source>
</evidence>
<evidence type="ECO:0000259" key="2">
    <source>
        <dbReference type="Pfam" id="PF00266"/>
    </source>
</evidence>
<dbReference type="InterPro" id="IPR000192">
    <property type="entry name" value="Aminotrans_V_dom"/>
</dbReference>
<dbReference type="Proteomes" id="UP000030428">
    <property type="component" value="Unassembled WGS sequence"/>
</dbReference>
<dbReference type="AlphaFoldDB" id="A0A0A6P6Z7"/>
<dbReference type="PANTHER" id="PTHR43586:SF15">
    <property type="entry name" value="BLR3095 PROTEIN"/>
    <property type="match status" value="1"/>
</dbReference>
<gene>
    <name evidence="3" type="ORF">PN36_17110</name>
</gene>
<reference evidence="3 4" key="1">
    <citation type="journal article" date="2016" name="Front. Microbiol.">
        <title>Single-Cell (Meta-)Genomics of a Dimorphic Candidatus Thiomargarita nelsonii Reveals Genomic Plasticity.</title>
        <authorList>
            <person name="Flood B.E."/>
            <person name="Fliss P."/>
            <person name="Jones D.S."/>
            <person name="Dick G.J."/>
            <person name="Jain S."/>
            <person name="Kaster A.K."/>
            <person name="Winkel M."/>
            <person name="Mussmann M."/>
            <person name="Bailey J."/>
        </authorList>
    </citation>
    <scope>NUCLEOTIDE SEQUENCE [LARGE SCALE GENOMIC DNA]</scope>
    <source>
        <strain evidence="3">Hydrate Ridge</strain>
    </source>
</reference>
<dbReference type="InterPro" id="IPR015422">
    <property type="entry name" value="PyrdxlP-dep_Trfase_small"/>
</dbReference>
<dbReference type="Gene3D" id="3.90.1150.10">
    <property type="entry name" value="Aspartate Aminotransferase, domain 1"/>
    <property type="match status" value="1"/>
</dbReference>
<feature type="domain" description="Aminotransferase class V" evidence="2">
    <location>
        <begin position="49"/>
        <end position="341"/>
    </location>
</feature>